<gene>
    <name evidence="6" type="ORF">SAMN02982917_0643</name>
</gene>
<dbReference type="RefSeq" id="WP_085082191.1">
    <property type="nucleotide sequence ID" value="NZ_FXAK01000001.1"/>
</dbReference>
<evidence type="ECO:0000259" key="4">
    <source>
        <dbReference type="Pfam" id="PF07167"/>
    </source>
</evidence>
<protein>
    <submittedName>
        <fullName evidence="6">Polyhydroxyalkanoate synthase</fullName>
    </submittedName>
</protein>
<organism evidence="6 7">
    <name type="scientific">Azospirillum oryzae</name>
    <dbReference type="NCBI Taxonomy" id="286727"/>
    <lineage>
        <taxon>Bacteria</taxon>
        <taxon>Pseudomonadati</taxon>
        <taxon>Pseudomonadota</taxon>
        <taxon>Alphaproteobacteria</taxon>
        <taxon>Rhodospirillales</taxon>
        <taxon>Azospirillaceae</taxon>
        <taxon>Azospirillum</taxon>
    </lineage>
</organism>
<evidence type="ECO:0000313" key="6">
    <source>
        <dbReference type="EMBL" id="SMF17205.1"/>
    </source>
</evidence>
<evidence type="ECO:0000313" key="7">
    <source>
        <dbReference type="Proteomes" id="UP000192936"/>
    </source>
</evidence>
<feature type="domain" description="Poly-beta-hydroxybutyrate polymerase N-terminal" evidence="4">
    <location>
        <begin position="135"/>
        <end position="307"/>
    </location>
</feature>
<dbReference type="PANTHER" id="PTHR36837">
    <property type="entry name" value="POLY(3-HYDROXYALKANOATE) POLYMERASE SUBUNIT PHAC"/>
    <property type="match status" value="1"/>
</dbReference>
<dbReference type="PANTHER" id="PTHR36837:SF5">
    <property type="entry name" value="POLY-3-HYDROXYBUTYRATE SYNTHASE"/>
    <property type="match status" value="1"/>
</dbReference>
<dbReference type="EMBL" id="FXAK01000001">
    <property type="protein sequence ID" value="SMF17205.1"/>
    <property type="molecule type" value="Genomic_DNA"/>
</dbReference>
<dbReference type="SUPFAM" id="SSF53474">
    <property type="entry name" value="alpha/beta-Hydrolases"/>
    <property type="match status" value="1"/>
</dbReference>
<accession>A0A1X7DL44</accession>
<dbReference type="Pfam" id="PF07167">
    <property type="entry name" value="PhaC_N"/>
    <property type="match status" value="1"/>
</dbReference>
<keyword evidence="1" id="KW-0808">Transferase</keyword>
<dbReference type="AlphaFoldDB" id="A0A1X7DL44"/>
<dbReference type="InterPro" id="IPR010941">
    <property type="entry name" value="PhaC_N"/>
</dbReference>
<dbReference type="InterPro" id="IPR029058">
    <property type="entry name" value="AB_hydrolase_fold"/>
</dbReference>
<dbReference type="InterPro" id="IPR022211">
    <property type="entry name" value="PHBC_N"/>
</dbReference>
<keyword evidence="2" id="KW-0012">Acyltransferase</keyword>
<name>A0A1X7DL44_9PROT</name>
<evidence type="ECO:0000259" key="5">
    <source>
        <dbReference type="Pfam" id="PF12551"/>
    </source>
</evidence>
<evidence type="ECO:0000256" key="2">
    <source>
        <dbReference type="ARBA" id="ARBA00023315"/>
    </source>
</evidence>
<dbReference type="Pfam" id="PF12551">
    <property type="entry name" value="PHBC_N"/>
    <property type="match status" value="1"/>
</dbReference>
<evidence type="ECO:0000256" key="1">
    <source>
        <dbReference type="ARBA" id="ARBA00022679"/>
    </source>
</evidence>
<reference evidence="6 7" key="1">
    <citation type="submission" date="2017-04" db="EMBL/GenBank/DDBJ databases">
        <authorList>
            <person name="Afonso C.L."/>
            <person name="Miller P.J."/>
            <person name="Scott M.A."/>
            <person name="Spackman E."/>
            <person name="Goraichik I."/>
            <person name="Dimitrov K.M."/>
            <person name="Suarez D.L."/>
            <person name="Swayne D.E."/>
        </authorList>
    </citation>
    <scope>NUCLEOTIDE SEQUENCE [LARGE SCALE GENOMIC DNA]</scope>
    <source>
        <strain evidence="6 7">A2P</strain>
    </source>
</reference>
<dbReference type="InterPro" id="IPR051321">
    <property type="entry name" value="PHA/PHB_synthase"/>
</dbReference>
<dbReference type="GO" id="GO:0016746">
    <property type="term" value="F:acyltransferase activity"/>
    <property type="evidence" value="ECO:0007669"/>
    <property type="project" value="UniProtKB-KW"/>
</dbReference>
<feature type="region of interest" description="Disordered" evidence="3">
    <location>
        <begin position="1"/>
        <end position="31"/>
    </location>
</feature>
<feature type="domain" description="Poly-beta-hydroxybutyrate polymerase N-terminal" evidence="5">
    <location>
        <begin position="59"/>
        <end position="97"/>
    </location>
</feature>
<sequence length="635" mass="69746">MPMAQLKADRPVAPNRSDAAPAAVGPAAIPAPPPGTATMGTAMRSPAYGFPYLPFSGEIIDRLVHAWQGRFTLSISPAAVTLAFADWAMHLGNAPGKQAVLADKAVRKLVRLMVYAGAAAIDRDTPPCIEPLPGDRRFAHPDWRQFPYSLYAQSFLLAQQWLHNATTDIPGLSQANARIVPFVARQLLDVAAPSNNPFTNPETLRTVIATGGMNFAFGMANWMEDALRLMTGQQAKGFDAFQVGRDVAVTPGSVVFRNELIELIQYAPATAPSAGSVHAEPVLIVPAWIMKYYILDLSPENSLIRYLVGRGFTVFAISWRNPGPEMRDYGLDEYRRLGVMAALDAIGAICDTEDGPPPPVHACGYCLGGTLLTIAAAAMARDGDRRLKSITLLAAQTDFTEAGELMLFINESQVAYLEDIMWEAGYLDTTQMSGAFQMLRSNDLIWSQAVQQYLRGRRPEVTDLMAWNADGTRLPYRMHSEYMHQLLLGNDLSEGRYKVEGRPVALSDIRAPIFAVGTRRDHVAPWRSVYKINLQTDTTVTFLLTDGGHNAGIVAGPDRPDRQYRMSERGPDDRYVDPDLWLDSTPARTGSWWRPWADWLDRQSDAEPVAARAIGSAKRGLGPLGPAPGHYVLER</sequence>
<dbReference type="Gene3D" id="3.40.50.1820">
    <property type="entry name" value="alpha/beta hydrolase"/>
    <property type="match status" value="1"/>
</dbReference>
<dbReference type="GO" id="GO:0042619">
    <property type="term" value="P:poly-hydroxybutyrate biosynthetic process"/>
    <property type="evidence" value="ECO:0007669"/>
    <property type="project" value="InterPro"/>
</dbReference>
<dbReference type="STRING" id="286727.SAMN02982917_0643"/>
<dbReference type="Proteomes" id="UP000192936">
    <property type="component" value="Unassembled WGS sequence"/>
</dbReference>
<feature type="compositionally biased region" description="Low complexity" evidence="3">
    <location>
        <begin position="19"/>
        <end position="28"/>
    </location>
</feature>
<evidence type="ECO:0000256" key="3">
    <source>
        <dbReference type="SAM" id="MobiDB-lite"/>
    </source>
</evidence>
<proteinExistence type="predicted"/>